<name>A0ABW0NY42_9HYPH</name>
<dbReference type="EMBL" id="JBHSLU010000011">
    <property type="protein sequence ID" value="MFC5505020.1"/>
    <property type="molecule type" value="Genomic_DNA"/>
</dbReference>
<accession>A0ABW0NY42</accession>
<evidence type="ECO:0000313" key="2">
    <source>
        <dbReference type="Proteomes" id="UP001596060"/>
    </source>
</evidence>
<reference evidence="2" key="1">
    <citation type="journal article" date="2019" name="Int. J. Syst. Evol. Microbiol.">
        <title>The Global Catalogue of Microorganisms (GCM) 10K type strain sequencing project: providing services to taxonomists for standard genome sequencing and annotation.</title>
        <authorList>
            <consortium name="The Broad Institute Genomics Platform"/>
            <consortium name="The Broad Institute Genome Sequencing Center for Infectious Disease"/>
            <person name="Wu L."/>
            <person name="Ma J."/>
        </authorList>
    </citation>
    <scope>NUCLEOTIDE SEQUENCE [LARGE SCALE GENOMIC DNA]</scope>
    <source>
        <strain evidence="2">CCUG 43117</strain>
    </source>
</reference>
<organism evidence="1 2">
    <name type="scientific">Bosea massiliensis</name>
    <dbReference type="NCBI Taxonomy" id="151419"/>
    <lineage>
        <taxon>Bacteria</taxon>
        <taxon>Pseudomonadati</taxon>
        <taxon>Pseudomonadota</taxon>
        <taxon>Alphaproteobacteria</taxon>
        <taxon>Hyphomicrobiales</taxon>
        <taxon>Boseaceae</taxon>
        <taxon>Bosea</taxon>
    </lineage>
</organism>
<gene>
    <name evidence="1" type="ORF">ACFPN9_07085</name>
</gene>
<dbReference type="Proteomes" id="UP001596060">
    <property type="component" value="Unassembled WGS sequence"/>
</dbReference>
<protein>
    <submittedName>
        <fullName evidence="1">Uncharacterized protein</fullName>
    </submittedName>
</protein>
<dbReference type="RefSeq" id="WP_377816075.1">
    <property type="nucleotide sequence ID" value="NZ_JBHSLU010000011.1"/>
</dbReference>
<proteinExistence type="predicted"/>
<keyword evidence="2" id="KW-1185">Reference proteome</keyword>
<comment type="caution">
    <text evidence="1">The sequence shown here is derived from an EMBL/GenBank/DDBJ whole genome shotgun (WGS) entry which is preliminary data.</text>
</comment>
<evidence type="ECO:0000313" key="1">
    <source>
        <dbReference type="EMBL" id="MFC5505020.1"/>
    </source>
</evidence>
<sequence>MPLRNAFTDPRELLVAEAIQARAWEMLARDAAVVAMGERFAKECLAAIVARLMDQRDKSIGDLSKMAIFEFKRDGQTAS</sequence>